<name>A0A9D1WHY8_9FIRM</name>
<dbReference type="InterPro" id="IPR029044">
    <property type="entry name" value="Nucleotide-diphossugar_trans"/>
</dbReference>
<evidence type="ECO:0000259" key="1">
    <source>
        <dbReference type="Pfam" id="PF12804"/>
    </source>
</evidence>
<dbReference type="PANTHER" id="PTHR43777:SF1">
    <property type="entry name" value="MOLYBDENUM COFACTOR CYTIDYLYLTRANSFERASE"/>
    <property type="match status" value="1"/>
</dbReference>
<dbReference type="Proteomes" id="UP000886817">
    <property type="component" value="Unassembled WGS sequence"/>
</dbReference>
<reference evidence="2" key="1">
    <citation type="journal article" date="2021" name="PeerJ">
        <title>Extensive microbial diversity within the chicken gut microbiome revealed by metagenomics and culture.</title>
        <authorList>
            <person name="Gilroy R."/>
            <person name="Ravi A."/>
            <person name="Getino M."/>
            <person name="Pursley I."/>
            <person name="Horton D.L."/>
            <person name="Alikhan N.F."/>
            <person name="Baker D."/>
            <person name="Gharbi K."/>
            <person name="Hall N."/>
            <person name="Watson M."/>
            <person name="Adriaenssens E.M."/>
            <person name="Foster-Nyarko E."/>
            <person name="Jarju S."/>
            <person name="Secka A."/>
            <person name="Antonio M."/>
            <person name="Oren A."/>
            <person name="Chaudhuri R.R."/>
            <person name="La Ragione R."/>
            <person name="Hildebrand F."/>
            <person name="Pallen M.J."/>
        </authorList>
    </citation>
    <scope>NUCLEOTIDE SEQUENCE</scope>
    <source>
        <strain evidence="2">ChiSjej1B19-8411</strain>
    </source>
</reference>
<dbReference type="AlphaFoldDB" id="A0A9D1WHY8"/>
<dbReference type="InterPro" id="IPR025877">
    <property type="entry name" value="MobA-like_NTP_Trfase"/>
</dbReference>
<dbReference type="PANTHER" id="PTHR43777">
    <property type="entry name" value="MOLYBDENUM COFACTOR CYTIDYLYLTRANSFERASE"/>
    <property type="match status" value="1"/>
</dbReference>
<evidence type="ECO:0000313" key="2">
    <source>
        <dbReference type="EMBL" id="HIX59388.1"/>
    </source>
</evidence>
<sequence>MEKKRLAAAVRKQELPFLTQLCQRPDVFLVDLDEPFGKLGCVIMASGLSRRFGENKLLAEFRGKLLMEWVLESTDGIFLRRVVITRHKEVKKLCRSRGVPVVCHDMPYRSDTIRLGLEALADGNPPVSGCLFCPADQPLLRWETVAAMALLAVNQPQMICRTAWKERDGAPVLFPEWLFEELQTLPAGRGGNFIIGKHPEQVQRLSVGDQRELEDVDRPEDLQRLK</sequence>
<feature type="domain" description="MobA-like NTP transferase" evidence="1">
    <location>
        <begin position="41"/>
        <end position="200"/>
    </location>
</feature>
<dbReference type="Gene3D" id="3.90.550.10">
    <property type="entry name" value="Spore Coat Polysaccharide Biosynthesis Protein SpsA, Chain A"/>
    <property type="match status" value="1"/>
</dbReference>
<evidence type="ECO:0000313" key="3">
    <source>
        <dbReference type="Proteomes" id="UP000886817"/>
    </source>
</evidence>
<dbReference type="EMBL" id="DXEX01000147">
    <property type="protein sequence ID" value="HIX59388.1"/>
    <property type="molecule type" value="Genomic_DNA"/>
</dbReference>
<dbReference type="GO" id="GO:0016779">
    <property type="term" value="F:nucleotidyltransferase activity"/>
    <property type="evidence" value="ECO:0007669"/>
    <property type="project" value="UniProtKB-ARBA"/>
</dbReference>
<organism evidence="2 3">
    <name type="scientific">Candidatus Blautia gallistercoris</name>
    <dbReference type="NCBI Taxonomy" id="2838490"/>
    <lineage>
        <taxon>Bacteria</taxon>
        <taxon>Bacillati</taxon>
        <taxon>Bacillota</taxon>
        <taxon>Clostridia</taxon>
        <taxon>Lachnospirales</taxon>
        <taxon>Lachnospiraceae</taxon>
        <taxon>Blautia</taxon>
    </lineage>
</organism>
<accession>A0A9D1WHY8</accession>
<reference evidence="2" key="2">
    <citation type="submission" date="2021-04" db="EMBL/GenBank/DDBJ databases">
        <authorList>
            <person name="Gilroy R."/>
        </authorList>
    </citation>
    <scope>NUCLEOTIDE SEQUENCE</scope>
    <source>
        <strain evidence="2">ChiSjej1B19-8411</strain>
    </source>
</reference>
<protein>
    <submittedName>
        <fullName evidence="2">Nucleotidyltransferase family protein</fullName>
    </submittedName>
</protein>
<comment type="caution">
    <text evidence="2">The sequence shown here is derived from an EMBL/GenBank/DDBJ whole genome shotgun (WGS) entry which is preliminary data.</text>
</comment>
<dbReference type="Pfam" id="PF12804">
    <property type="entry name" value="NTP_transf_3"/>
    <property type="match status" value="1"/>
</dbReference>
<gene>
    <name evidence="2" type="ORF">IAA45_06720</name>
</gene>
<proteinExistence type="predicted"/>
<dbReference type="SUPFAM" id="SSF53448">
    <property type="entry name" value="Nucleotide-diphospho-sugar transferases"/>
    <property type="match status" value="1"/>
</dbReference>
<dbReference type="CDD" id="cd04182">
    <property type="entry name" value="GT_2_like_f"/>
    <property type="match status" value="1"/>
</dbReference>